<keyword evidence="1" id="KW-0732">Signal</keyword>
<dbReference type="EMBL" id="SWBO01000002">
    <property type="protein sequence ID" value="TKC02471.1"/>
    <property type="molecule type" value="Genomic_DNA"/>
</dbReference>
<gene>
    <name evidence="2" type="ORF">FA045_04120</name>
</gene>
<dbReference type="InterPro" id="IPR011250">
    <property type="entry name" value="OMP/PagP_B-barrel"/>
</dbReference>
<dbReference type="OrthoDB" id="791021at2"/>
<dbReference type="SUPFAM" id="SSF56925">
    <property type="entry name" value="OMPA-like"/>
    <property type="match status" value="1"/>
</dbReference>
<sequence length="180" mass="19047">MKITTKIFTAALAISATLFSSNVNAQTTMSTPRETGFKIGIGGGAGIVRDSSPFSYGVGADLRLQLDLAPAVALTASGGYTRLMAREGSVFADYDFIPAIGGVKVYPVKGMFINGLIGAGFAIQDGSKTSFIFGGGTGYEWDNGLELGIRYEGYQQDGTSSTYQRVNGQYAVRLGYNFKL</sequence>
<evidence type="ECO:0000313" key="2">
    <source>
        <dbReference type="EMBL" id="TKC02471.1"/>
    </source>
</evidence>
<proteinExistence type="predicted"/>
<evidence type="ECO:0000313" key="3">
    <source>
        <dbReference type="Proteomes" id="UP000310477"/>
    </source>
</evidence>
<accession>A0A4U1C9P0</accession>
<dbReference type="RefSeq" id="WP_136874765.1">
    <property type="nucleotide sequence ID" value="NZ_SWBO01000002.1"/>
</dbReference>
<dbReference type="AlphaFoldDB" id="A0A4U1C9P0"/>
<evidence type="ECO:0008006" key="4">
    <source>
        <dbReference type="Google" id="ProtNLM"/>
    </source>
</evidence>
<comment type="caution">
    <text evidence="2">The sequence shown here is derived from an EMBL/GenBank/DDBJ whole genome shotgun (WGS) entry which is preliminary data.</text>
</comment>
<dbReference type="Proteomes" id="UP000310477">
    <property type="component" value="Unassembled WGS sequence"/>
</dbReference>
<keyword evidence="3" id="KW-1185">Reference proteome</keyword>
<name>A0A4U1C9P0_9SPHI</name>
<evidence type="ECO:0000256" key="1">
    <source>
        <dbReference type="SAM" id="SignalP"/>
    </source>
</evidence>
<feature type="signal peptide" evidence="1">
    <location>
        <begin position="1"/>
        <end position="25"/>
    </location>
</feature>
<feature type="chain" id="PRO_5020863873" description="Outer membrane protein beta-barrel domain-containing protein" evidence="1">
    <location>
        <begin position="26"/>
        <end position="180"/>
    </location>
</feature>
<organism evidence="2 3">
    <name type="scientific">Pedobacter cryotolerans</name>
    <dbReference type="NCBI Taxonomy" id="2571270"/>
    <lineage>
        <taxon>Bacteria</taxon>
        <taxon>Pseudomonadati</taxon>
        <taxon>Bacteroidota</taxon>
        <taxon>Sphingobacteriia</taxon>
        <taxon>Sphingobacteriales</taxon>
        <taxon>Sphingobacteriaceae</taxon>
        <taxon>Pedobacter</taxon>
    </lineage>
</organism>
<reference evidence="2 3" key="1">
    <citation type="submission" date="2019-04" db="EMBL/GenBank/DDBJ databases">
        <title>Pedobacter sp. AR-2-6 sp. nov., isolated from Arctic soil.</title>
        <authorList>
            <person name="Dahal R.H."/>
            <person name="Kim D.-U."/>
        </authorList>
    </citation>
    <scope>NUCLEOTIDE SEQUENCE [LARGE SCALE GENOMIC DNA]</scope>
    <source>
        <strain evidence="2 3">AR-2-6</strain>
    </source>
</reference>
<protein>
    <recommendedName>
        <fullName evidence="4">Outer membrane protein beta-barrel domain-containing protein</fullName>
    </recommendedName>
</protein>